<dbReference type="InterPro" id="IPR050601">
    <property type="entry name" value="CPA3_antiporter_subunitC"/>
</dbReference>
<accession>A0A2T1K7F2</accession>
<dbReference type="OrthoDB" id="9799219at2"/>
<evidence type="ECO:0000256" key="2">
    <source>
        <dbReference type="ARBA" id="ARBA00010388"/>
    </source>
</evidence>
<evidence type="ECO:0000313" key="9">
    <source>
        <dbReference type="Proteomes" id="UP000239866"/>
    </source>
</evidence>
<keyword evidence="4 7" id="KW-0812">Transmembrane</keyword>
<dbReference type="AlphaFoldDB" id="A0A2T1K7F2"/>
<evidence type="ECO:0000256" key="7">
    <source>
        <dbReference type="SAM" id="Phobius"/>
    </source>
</evidence>
<dbReference type="GO" id="GO:0005886">
    <property type="term" value="C:plasma membrane"/>
    <property type="evidence" value="ECO:0007669"/>
    <property type="project" value="UniProtKB-SubCell"/>
</dbReference>
<evidence type="ECO:0000256" key="1">
    <source>
        <dbReference type="ARBA" id="ARBA00004651"/>
    </source>
</evidence>
<dbReference type="PANTHER" id="PTHR34583">
    <property type="entry name" value="ANTIPORTER SUBUNIT MNHC2-RELATED"/>
    <property type="match status" value="1"/>
</dbReference>
<evidence type="ECO:0000256" key="4">
    <source>
        <dbReference type="ARBA" id="ARBA00022692"/>
    </source>
</evidence>
<dbReference type="NCBIfam" id="NF009302">
    <property type="entry name" value="PRK12659.1"/>
    <property type="match status" value="1"/>
</dbReference>
<comment type="caution">
    <text evidence="8">The sequence shown here is derived from an EMBL/GenBank/DDBJ whole genome shotgun (WGS) entry which is preliminary data.</text>
</comment>
<keyword evidence="5 7" id="KW-1133">Transmembrane helix</keyword>
<dbReference type="InterPro" id="IPR039428">
    <property type="entry name" value="NUOK/Mnh_C1-like"/>
</dbReference>
<feature type="transmembrane region" description="Helical" evidence="7">
    <location>
        <begin position="6"/>
        <end position="21"/>
    </location>
</feature>
<evidence type="ECO:0000256" key="3">
    <source>
        <dbReference type="ARBA" id="ARBA00022475"/>
    </source>
</evidence>
<gene>
    <name evidence="8" type="ORF">C7H09_12160</name>
</gene>
<feature type="transmembrane region" description="Helical" evidence="7">
    <location>
        <begin position="75"/>
        <end position="95"/>
    </location>
</feature>
<evidence type="ECO:0000313" key="8">
    <source>
        <dbReference type="EMBL" id="PSF06084.1"/>
    </source>
</evidence>
<feature type="transmembrane region" description="Helical" evidence="7">
    <location>
        <begin position="28"/>
        <end position="49"/>
    </location>
</feature>
<dbReference type="EMBL" id="PXNP01000085">
    <property type="protein sequence ID" value="PSF06084.1"/>
    <property type="molecule type" value="Genomic_DNA"/>
</dbReference>
<comment type="similarity">
    <text evidence="2">Belongs to the CPA3 antiporters (TC 2.A.63) subunit C family.</text>
</comment>
<name>A0A2T1K7F2_9GAMM</name>
<dbReference type="Proteomes" id="UP000239866">
    <property type="component" value="Unassembled WGS sequence"/>
</dbReference>
<evidence type="ECO:0000256" key="5">
    <source>
        <dbReference type="ARBA" id="ARBA00022989"/>
    </source>
</evidence>
<reference evidence="8 9" key="1">
    <citation type="submission" date="2018-03" db="EMBL/GenBank/DDBJ databases">
        <title>Marinobacter brunus sp. nov., a marine bacterium of Gamma-proteobacteria isolated from the surface seawater of the South China Sea.</title>
        <authorList>
            <person name="Cheng H."/>
            <person name="Wu Y.-H."/>
            <person name="Xamxidin M."/>
            <person name="Xu X.-W."/>
        </authorList>
    </citation>
    <scope>NUCLEOTIDE SEQUENCE [LARGE SCALE GENOMIC DNA]</scope>
    <source>
        <strain evidence="8 9">NH169-3</strain>
    </source>
</reference>
<sequence length="115" mass="12107">MATLMALVVGILFAASIYMMLRRSIVKLVIGLIILSNAANLLIFVVSGLTRGAPPLIPDNAKAVAGAVADPLPQALILTAIVIAFSVLAFAVVLIRRAYEVVGTDDLDQMKDTDT</sequence>
<dbReference type="Gene3D" id="1.10.287.3510">
    <property type="match status" value="1"/>
</dbReference>
<keyword evidence="9" id="KW-1185">Reference proteome</keyword>
<dbReference type="Pfam" id="PF00420">
    <property type="entry name" value="Oxidored_q2"/>
    <property type="match status" value="1"/>
</dbReference>
<evidence type="ECO:0000256" key="6">
    <source>
        <dbReference type="ARBA" id="ARBA00023136"/>
    </source>
</evidence>
<keyword evidence="6 7" id="KW-0472">Membrane</keyword>
<comment type="subcellular location">
    <subcellularLocation>
        <location evidence="1">Cell membrane</location>
        <topology evidence="1">Multi-pass membrane protein</topology>
    </subcellularLocation>
</comment>
<organism evidence="8 9">
    <name type="scientific">Marinobacter fuscus</name>
    <dbReference type="NCBI Taxonomy" id="2109942"/>
    <lineage>
        <taxon>Bacteria</taxon>
        <taxon>Pseudomonadati</taxon>
        <taxon>Pseudomonadota</taxon>
        <taxon>Gammaproteobacteria</taxon>
        <taxon>Pseudomonadales</taxon>
        <taxon>Marinobacteraceae</taxon>
        <taxon>Marinobacter</taxon>
    </lineage>
</organism>
<keyword evidence="3" id="KW-1003">Cell membrane</keyword>
<proteinExistence type="inferred from homology"/>
<dbReference type="RefSeq" id="WP_106763021.1">
    <property type="nucleotide sequence ID" value="NZ_PXNP01000085.1"/>
</dbReference>
<dbReference type="PANTHER" id="PTHR34583:SF2">
    <property type="entry name" value="ANTIPORTER SUBUNIT MNHC2-RELATED"/>
    <property type="match status" value="1"/>
</dbReference>
<protein>
    <submittedName>
        <fullName evidence="8">Cation:proton antiporter</fullName>
    </submittedName>
</protein>